<sequence>MKRHYAAKKMRFSLGRDQMHRYESELWNLPPYFLGKLGGELSRVMLEAAQSYIFQKSLEESHRSFDAAAFPDKKPSYQDFSDTSKNHTT</sequence>
<dbReference type="AlphaFoldDB" id="A0A4R1QZ78"/>
<keyword evidence="3" id="KW-1185">Reference proteome</keyword>
<comment type="caution">
    <text evidence="2">The sequence shown here is derived from an EMBL/GenBank/DDBJ whole genome shotgun (WGS) entry which is preliminary data.</text>
</comment>
<dbReference type="RefSeq" id="WP_132016923.1">
    <property type="nucleotide sequence ID" value="NZ_SLUN01000043.1"/>
</dbReference>
<proteinExistence type="predicted"/>
<reference evidence="2 3" key="1">
    <citation type="submission" date="2019-03" db="EMBL/GenBank/DDBJ databases">
        <title>Genomic Encyclopedia of Type Strains, Phase IV (KMG-IV): sequencing the most valuable type-strain genomes for metagenomic binning, comparative biology and taxonomic classification.</title>
        <authorList>
            <person name="Goeker M."/>
        </authorList>
    </citation>
    <scope>NUCLEOTIDE SEQUENCE [LARGE SCALE GENOMIC DNA]</scope>
    <source>
        <strain evidence="2 3">LX-B</strain>
    </source>
</reference>
<dbReference type="Proteomes" id="UP000295008">
    <property type="component" value="Unassembled WGS sequence"/>
</dbReference>
<evidence type="ECO:0000313" key="2">
    <source>
        <dbReference type="EMBL" id="TCL58295.1"/>
    </source>
</evidence>
<evidence type="ECO:0000256" key="1">
    <source>
        <dbReference type="SAM" id="MobiDB-lite"/>
    </source>
</evidence>
<evidence type="ECO:0000313" key="3">
    <source>
        <dbReference type="Proteomes" id="UP000295008"/>
    </source>
</evidence>
<gene>
    <name evidence="2" type="ORF">EDC14_104331</name>
</gene>
<dbReference type="EMBL" id="SLUN01000043">
    <property type="protein sequence ID" value="TCL58295.1"/>
    <property type="molecule type" value="Genomic_DNA"/>
</dbReference>
<accession>A0A4R1QZ78</accession>
<name>A0A4R1QZ78_HYDET</name>
<organism evidence="2 3">
    <name type="scientific">Hydrogenispora ethanolica</name>
    <dbReference type="NCBI Taxonomy" id="1082276"/>
    <lineage>
        <taxon>Bacteria</taxon>
        <taxon>Bacillati</taxon>
        <taxon>Bacillota</taxon>
        <taxon>Hydrogenispora</taxon>
    </lineage>
</organism>
<feature type="region of interest" description="Disordered" evidence="1">
    <location>
        <begin position="69"/>
        <end position="89"/>
    </location>
</feature>
<protein>
    <submittedName>
        <fullName evidence="2">Uncharacterized protein</fullName>
    </submittedName>
</protein>